<evidence type="ECO:0000259" key="1">
    <source>
        <dbReference type="Pfam" id="PF00149"/>
    </source>
</evidence>
<dbReference type="InterPro" id="IPR029052">
    <property type="entry name" value="Metallo-depent_PP-like"/>
</dbReference>
<organism evidence="2 3">
    <name type="scientific">Bacteroides ovatus</name>
    <dbReference type="NCBI Taxonomy" id="28116"/>
    <lineage>
        <taxon>Bacteria</taxon>
        <taxon>Pseudomonadati</taxon>
        <taxon>Bacteroidota</taxon>
        <taxon>Bacteroidia</taxon>
        <taxon>Bacteroidales</taxon>
        <taxon>Bacteroidaceae</taxon>
        <taxon>Bacteroides</taxon>
    </lineage>
</organism>
<dbReference type="SUPFAM" id="SSF56300">
    <property type="entry name" value="Metallo-dependent phosphatases"/>
    <property type="match status" value="1"/>
</dbReference>
<dbReference type="Gene3D" id="3.60.21.10">
    <property type="match status" value="1"/>
</dbReference>
<dbReference type="Proteomes" id="UP000181870">
    <property type="component" value="Unassembled WGS sequence"/>
</dbReference>
<accession>A0A1G8QVI4</accession>
<dbReference type="PANTHER" id="PTHR37844:SF1">
    <property type="entry name" value="CALCINEURIN-LIKE PHOSPHOESTERASE DOMAIN-CONTAINING PROTEIN"/>
    <property type="match status" value="1"/>
</dbReference>
<protein>
    <submittedName>
        <fullName evidence="2">Calcineurin-like phosphoesterase</fullName>
    </submittedName>
</protein>
<feature type="domain" description="Calcineurin-like phosphoesterase" evidence="1">
    <location>
        <begin position="7"/>
        <end position="220"/>
    </location>
</feature>
<dbReference type="InterPro" id="IPR004843">
    <property type="entry name" value="Calcineurin-like_PHP"/>
</dbReference>
<evidence type="ECO:0000313" key="3">
    <source>
        <dbReference type="Proteomes" id="UP000181870"/>
    </source>
</evidence>
<evidence type="ECO:0000313" key="2">
    <source>
        <dbReference type="EMBL" id="SDJ08190.1"/>
    </source>
</evidence>
<proteinExistence type="predicted"/>
<dbReference type="PANTHER" id="PTHR37844">
    <property type="entry name" value="SER/THR PROTEIN PHOSPHATASE SUPERFAMILY (AFU_ORTHOLOGUE AFUA_1G14840)"/>
    <property type="match status" value="1"/>
</dbReference>
<dbReference type="EMBL" id="FNDO01000118">
    <property type="protein sequence ID" value="SDJ08190.1"/>
    <property type="molecule type" value="Genomic_DNA"/>
</dbReference>
<sequence>MKRIQYASDLHLEFAENSSFLKHNPMKAVGDILVLAGDIGYLGDDNYEKHPFWNWASDNFSKVIVVPGNHEFYKMFDLDKLYNGWIYNIRNNVTCYYNCTIDIDSNIDLIATTLWSEIKVQDAYQTENCISDFRRIRSGSEPLDWQRFNDEHCRCVQFLKASVEKSTAKHIIVASHHVPSFKLMSDEFEGSALNGAFTVELSDYIASSPIECWIYGHSHRNIDRVIGKTQCISNQLGYVFQNEHQSFDVGRMIVIGDDF</sequence>
<reference evidence="2 3" key="1">
    <citation type="submission" date="2016-10" db="EMBL/GenBank/DDBJ databases">
        <authorList>
            <person name="de Groot N.N."/>
        </authorList>
    </citation>
    <scope>NUCLEOTIDE SEQUENCE [LARGE SCALE GENOMIC DNA]</scope>
    <source>
        <strain evidence="2 3">NLAE-zl-C57</strain>
    </source>
</reference>
<name>A0A1G8QVI4_BACOV</name>
<dbReference type="AlphaFoldDB" id="A0A1G8QVI4"/>
<dbReference type="RefSeq" id="WP_074638895.1">
    <property type="nucleotide sequence ID" value="NZ_FNDO01000118.1"/>
</dbReference>
<dbReference type="Pfam" id="PF00149">
    <property type="entry name" value="Metallophos"/>
    <property type="match status" value="1"/>
</dbReference>
<gene>
    <name evidence="2" type="ORF">SAMN05192582_11188</name>
</gene>
<dbReference type="GO" id="GO:0016787">
    <property type="term" value="F:hydrolase activity"/>
    <property type="evidence" value="ECO:0007669"/>
    <property type="project" value="InterPro"/>
</dbReference>